<organism evidence="2">
    <name type="scientific">Oryza sativa subsp. japonica</name>
    <name type="common">Rice</name>
    <dbReference type="NCBI Taxonomy" id="39947"/>
    <lineage>
        <taxon>Eukaryota</taxon>
        <taxon>Viridiplantae</taxon>
        <taxon>Streptophyta</taxon>
        <taxon>Embryophyta</taxon>
        <taxon>Tracheophyta</taxon>
        <taxon>Spermatophyta</taxon>
        <taxon>Magnoliopsida</taxon>
        <taxon>Liliopsida</taxon>
        <taxon>Poales</taxon>
        <taxon>Poaceae</taxon>
        <taxon>BOP clade</taxon>
        <taxon>Oryzoideae</taxon>
        <taxon>Oryzeae</taxon>
        <taxon>Oryzinae</taxon>
        <taxon>Oryza</taxon>
        <taxon>Oryza sativa</taxon>
    </lineage>
</organism>
<proteinExistence type="evidence at transcript level"/>
<evidence type="ECO:0000256" key="1">
    <source>
        <dbReference type="SAM" id="MobiDB-lite"/>
    </source>
</evidence>
<dbReference type="EMBL" id="AK120383">
    <property type="protein sequence ID" value="BAG99990.1"/>
    <property type="molecule type" value="mRNA"/>
</dbReference>
<feature type="compositionally biased region" description="Gly residues" evidence="1">
    <location>
        <begin position="83"/>
        <end position="93"/>
    </location>
</feature>
<reference evidence="2" key="2">
    <citation type="submission" date="2003-01" db="EMBL/GenBank/DDBJ databases">
        <title>Collection, mapping, and annotation of 28K full-length cDNA clones from japonica rice.</title>
        <authorList>
            <person name="Adachi J."/>
            <person name="Aizawa K."/>
            <person name="Akimura T."/>
            <person name="Arakawa T."/>
            <person name="Carninci P."/>
            <person name="Doi K."/>
            <person name="Fujimura T."/>
            <person name="Fukuda S."/>
            <person name="Hanagaki T."/>
            <person name="Hara A."/>
            <person name="Hashizume W."/>
            <person name="Hayashida K."/>
            <person name="Hayashizaki Y."/>
            <person name="Hayatsu N."/>
            <person name="Hiramoto K."/>
            <person name="Hiraoka T."/>
            <person name="Hori F."/>
            <person name="Hotta I."/>
            <person name="Iida J."/>
            <person name="Iida Y."/>
            <person name="Ikeda R."/>
            <person name="Imamura K."/>
            <person name="Imotani K."/>
            <person name="Ishibiki J."/>
            <person name="Ishii Y."/>
            <person name="Ishikawa M."/>
            <person name="Itoh M."/>
            <person name="Kagawa I."/>
            <person name="Kanagawa S."/>
            <person name="Katoh H."/>
            <person name="Kawagashira N."/>
            <person name="Kawai J."/>
            <person name="Kawamata M."/>
            <person name="Kikuchi S."/>
            <person name="Kishikawa-Hirozane T."/>
            <person name="Kishimoto N."/>
            <person name="Kobayashi M."/>
            <person name="Kodama T."/>
            <person name="Kojima K."/>
            <person name="Kojima Y."/>
            <person name="Kondo S."/>
            <person name="Konno H."/>
            <person name="Kouda M."/>
            <person name="Koya S."/>
            <person name="Kurihara C."/>
            <person name="Kurosaki T."/>
            <person name="Kusumegi T."/>
            <person name="Li C."/>
            <person name="Lu M."/>
            <person name="Masuda H."/>
            <person name="Matsubara K."/>
            <person name="Matsuyama T."/>
            <person name="Miura J."/>
            <person name="Miyazaki A."/>
            <person name="Mizuno K."/>
            <person name="Murakami K."/>
            <person name="Murata M."/>
            <person name="Nagata T."/>
            <person name="Nakahama Y."/>
            <person name="Nakamura M."/>
            <person name="Namiki T."/>
            <person name="Narikawa R."/>
            <person name="Niikura J."/>
            <person name="Nishi K."/>
            <person name="Nomura K."/>
            <person name="Numasaki R."/>
            <person name="Ohneda E."/>
            <person name="Ohno M."/>
            <person name="Ohtsuki K."/>
            <person name="Oka M."/>
            <person name="Ooka H."/>
            <person name="Osato N."/>
            <person name="Ota Y."/>
            <person name="Otomo Y."/>
            <person name="Ryu R."/>
            <person name="Saitoh H."/>
            <person name="Sakai C."/>
            <person name="Sakai K."/>
            <person name="Sakazume N."/>
            <person name="Sano H."/>
            <person name="Sasaki D."/>
            <person name="Sato K."/>
            <person name="Satoh K."/>
            <person name="Shibata K."/>
            <person name="Shinagawa A."/>
            <person name="Shiraki T."/>
            <person name="Shishiki T."/>
            <person name="Sogabe Y."/>
            <person name="Sugano S."/>
            <person name="Sugiyama A."/>
            <person name="Suzuki K."/>
            <person name="Suzuki Y."/>
            <person name="Tagami M."/>
            <person name="Tagami-Takeda Y."/>
            <person name="Tagawa A."/>
            <person name="Takahashi F."/>
            <person name="Takaku-Akahira S."/>
            <person name="Tanaka T."/>
            <person name="Tomaru A."/>
            <person name="Toya T."/>
            <person name="Tsunoda Y."/>
            <person name="Ueda M."/>
            <person name="Waki K."/>
            <person name="Xie Q."/>
            <person name="Yahagi W."/>
            <person name="Yamada H."/>
            <person name="Yamamoto M."/>
            <person name="Yasunishi A."/>
            <person name="Yazaki J."/>
            <person name="Yokomizo S."/>
            <person name="Yoshimura A."/>
        </authorList>
    </citation>
    <scope>NUCLEOTIDE SEQUENCE</scope>
</reference>
<accession>Q69T17</accession>
<sequence length="93" mass="9862">MGDAAAAWTATSAWMGRRRRWWRLPLSPSPLLDLAGGGGATTTWMATTAWMGRQRLPGRRRRCGRGSPPLPLLDPAPTRRGEGGGGGGNLPPS</sequence>
<dbReference type="AlphaFoldDB" id="Q69T17"/>
<dbReference type="iPTMnet" id="Q69T17"/>
<reference evidence="2" key="1">
    <citation type="journal article" date="2003" name="Science">
        <title>Collection, Mapping, and Annotation of Over 28,000 cDNA Clones from japonica Rice.</title>
        <authorList>
            <person name="Kikuchi S."/>
            <person name="Satoh K."/>
            <person name="Nagata T."/>
            <person name="Kawagashira N."/>
            <person name="Doi K."/>
            <person name="Kishimoto N."/>
            <person name="Yazaki J."/>
            <person name="Ishikawa M."/>
            <person name="Yamada H."/>
            <person name="Ooka H."/>
            <person name="Hotta I."/>
            <person name="Kojima K."/>
            <person name="Namiki T."/>
            <person name="Ohneda E."/>
            <person name="Yahagi W."/>
            <person name="Suzuki K."/>
            <person name="Li C."/>
            <person name="Ohtsuki K."/>
            <person name="Shishiki T."/>
            <person name="Otomo Y."/>
            <person name="Murakami K."/>
            <person name="Iida Y."/>
            <person name="Sugano S."/>
            <person name="Fujimura T."/>
            <person name="Suzuki Y."/>
            <person name="Tsunoda Y."/>
            <person name="Kurosaki T."/>
            <person name="Kodama T."/>
            <person name="Masuda H."/>
            <person name="Kobayashi M."/>
            <person name="Xie Q."/>
            <person name="Lu M."/>
            <person name="Narikawa R."/>
            <person name="Sugiyama A."/>
            <person name="Mizuno K."/>
            <person name="Yokomizo S."/>
            <person name="Niikura J."/>
            <person name="Ikeda R."/>
            <person name="Ishibiki J."/>
            <person name="Kawamata M."/>
            <person name="Yoshimura A."/>
            <person name="Miura J."/>
            <person name="Kusumegi T."/>
            <person name="Oka M."/>
            <person name="Ryu R."/>
            <person name="Ueda M."/>
            <person name="Matsubara K."/>
            <person name="Kawai J."/>
            <person name="Carninci P."/>
            <person name="Adachi J."/>
            <person name="Aizawa K."/>
            <person name="Arakawa T."/>
            <person name="Fukuda S."/>
            <person name="Hara A."/>
            <person name="Hashidume W."/>
            <person name="Hayatsu N."/>
            <person name="Imotani K."/>
            <person name="Ishii Y."/>
            <person name="Itoh M."/>
            <person name="Kagawa I."/>
            <person name="Kondo S."/>
            <person name="Konno H."/>
            <person name="Miyazaki A."/>
            <person name="Osato N."/>
            <person name="Ota Y."/>
            <person name="Saito R."/>
            <person name="Sasaki D."/>
            <person name="Sato K."/>
            <person name="Shibata K."/>
            <person name="Shinagawa A."/>
            <person name="Shiraki T."/>
            <person name="Yoshino M."/>
            <person name="Hayashizaki Y."/>
        </authorList>
    </citation>
    <scope>NUCLEOTIDE SEQUENCE</scope>
</reference>
<evidence type="ECO:0000313" key="2">
    <source>
        <dbReference type="EMBL" id="BAG99990.1"/>
    </source>
</evidence>
<protein>
    <submittedName>
        <fullName evidence="2">cDNA clone:J013073E06, full insert sequence</fullName>
    </submittedName>
</protein>
<name>Q69T17_ORYSJ</name>
<feature type="region of interest" description="Disordered" evidence="1">
    <location>
        <begin position="57"/>
        <end position="93"/>
    </location>
</feature>